<dbReference type="Gene3D" id="3.40.630.30">
    <property type="match status" value="1"/>
</dbReference>
<gene>
    <name evidence="2" type="ORF">A3H61_02155</name>
</gene>
<dbReference type="SUPFAM" id="SSF55729">
    <property type="entry name" value="Acyl-CoA N-acyltransferases (Nat)"/>
    <property type="match status" value="1"/>
</dbReference>
<dbReference type="GO" id="GO:0016747">
    <property type="term" value="F:acyltransferase activity, transferring groups other than amino-acyl groups"/>
    <property type="evidence" value="ECO:0007669"/>
    <property type="project" value="InterPro"/>
</dbReference>
<dbReference type="PANTHER" id="PTHR43415">
    <property type="entry name" value="SPERMIDINE N(1)-ACETYLTRANSFERASE"/>
    <property type="match status" value="1"/>
</dbReference>
<feature type="domain" description="N-acetyltransferase" evidence="1">
    <location>
        <begin position="14"/>
        <end position="176"/>
    </location>
</feature>
<reference evidence="2 3" key="1">
    <citation type="journal article" date="2016" name="Nat. Commun.">
        <title>Thousands of microbial genomes shed light on interconnected biogeochemical processes in an aquifer system.</title>
        <authorList>
            <person name="Anantharaman K."/>
            <person name="Brown C.T."/>
            <person name="Hug L.A."/>
            <person name="Sharon I."/>
            <person name="Castelle C.J."/>
            <person name="Probst A.J."/>
            <person name="Thomas B.C."/>
            <person name="Singh A."/>
            <person name="Wilkins M.J."/>
            <person name="Karaoz U."/>
            <person name="Brodie E.L."/>
            <person name="Williams K.H."/>
            <person name="Hubbard S.S."/>
            <person name="Banfield J.F."/>
        </authorList>
    </citation>
    <scope>NUCLEOTIDE SEQUENCE [LARGE SCALE GENOMIC DNA]</scope>
</reference>
<dbReference type="PANTHER" id="PTHR43415:SF3">
    <property type="entry name" value="GNAT-FAMILY ACETYLTRANSFERASE"/>
    <property type="match status" value="1"/>
</dbReference>
<organism evidence="2 3">
    <name type="scientific">Candidatus Jacksonbacteria bacterium RIFCSPLOWO2_02_FULL_44_20</name>
    <dbReference type="NCBI Taxonomy" id="1798460"/>
    <lineage>
        <taxon>Bacteria</taxon>
        <taxon>Candidatus Jacksoniibacteriota</taxon>
    </lineage>
</organism>
<dbReference type="EMBL" id="MHJU01000005">
    <property type="protein sequence ID" value="OGY73964.1"/>
    <property type="molecule type" value="Genomic_DNA"/>
</dbReference>
<dbReference type="InterPro" id="IPR016181">
    <property type="entry name" value="Acyl_CoA_acyltransferase"/>
</dbReference>
<accession>A0A1G2AAS6</accession>
<evidence type="ECO:0000313" key="2">
    <source>
        <dbReference type="EMBL" id="OGY73964.1"/>
    </source>
</evidence>
<dbReference type="Pfam" id="PF13302">
    <property type="entry name" value="Acetyltransf_3"/>
    <property type="match status" value="1"/>
</dbReference>
<sequence length="198" mass="22621">MKSSRPVKLQGKRVNLCPLDEKDLHIFHKWITDLEVTKTTVSSSKIFTVVDELQWLKDAKSKTKEGTSFTLAILTKQAQLIGISTLRNTEDVNRKAEFGIVIGEKAYWSKGYGREATTLMLDFAFNVLNLHSVSLGVYSYNMRALRAYQAVGFRKTGLLREAHFWGGTYYDIIQMDILAQEFKNSKIKNFILESQKTV</sequence>
<comment type="caution">
    <text evidence="2">The sequence shown here is derived from an EMBL/GenBank/DDBJ whole genome shotgun (WGS) entry which is preliminary data.</text>
</comment>
<name>A0A1G2AAS6_9BACT</name>
<evidence type="ECO:0000259" key="1">
    <source>
        <dbReference type="PROSITE" id="PS51186"/>
    </source>
</evidence>
<evidence type="ECO:0000313" key="3">
    <source>
        <dbReference type="Proteomes" id="UP000178315"/>
    </source>
</evidence>
<proteinExistence type="predicted"/>
<dbReference type="AlphaFoldDB" id="A0A1G2AAS6"/>
<protein>
    <recommendedName>
        <fullName evidence="1">N-acetyltransferase domain-containing protein</fullName>
    </recommendedName>
</protein>
<dbReference type="PROSITE" id="PS51186">
    <property type="entry name" value="GNAT"/>
    <property type="match status" value="1"/>
</dbReference>
<dbReference type="Proteomes" id="UP000178315">
    <property type="component" value="Unassembled WGS sequence"/>
</dbReference>
<dbReference type="InterPro" id="IPR000182">
    <property type="entry name" value="GNAT_dom"/>
</dbReference>